<evidence type="ECO:0000313" key="2">
    <source>
        <dbReference type="EMBL" id="KAK6341977.1"/>
    </source>
</evidence>
<proteinExistence type="predicted"/>
<keyword evidence="3" id="KW-1185">Reference proteome</keyword>
<feature type="compositionally biased region" description="Basic and acidic residues" evidence="1">
    <location>
        <begin position="141"/>
        <end position="153"/>
    </location>
</feature>
<dbReference type="Proteomes" id="UP001373714">
    <property type="component" value="Unassembled WGS sequence"/>
</dbReference>
<evidence type="ECO:0000313" key="3">
    <source>
        <dbReference type="Proteomes" id="UP001373714"/>
    </source>
</evidence>
<accession>A0AAV9UL51</accession>
<dbReference type="AlphaFoldDB" id="A0AAV9UL51"/>
<name>A0AAV9UL51_9PEZI</name>
<feature type="region of interest" description="Disordered" evidence="1">
    <location>
        <begin position="138"/>
        <end position="164"/>
    </location>
</feature>
<comment type="caution">
    <text evidence="2">The sequence shown here is derived from an EMBL/GenBank/DDBJ whole genome shotgun (WGS) entry which is preliminary data.</text>
</comment>
<organism evidence="2 3">
    <name type="scientific">Orbilia blumenaviensis</name>
    <dbReference type="NCBI Taxonomy" id="1796055"/>
    <lineage>
        <taxon>Eukaryota</taxon>
        <taxon>Fungi</taxon>
        <taxon>Dikarya</taxon>
        <taxon>Ascomycota</taxon>
        <taxon>Pezizomycotina</taxon>
        <taxon>Orbiliomycetes</taxon>
        <taxon>Orbiliales</taxon>
        <taxon>Orbiliaceae</taxon>
        <taxon>Orbilia</taxon>
    </lineage>
</organism>
<reference evidence="2 3" key="1">
    <citation type="submission" date="2019-10" db="EMBL/GenBank/DDBJ databases">
        <authorList>
            <person name="Palmer J.M."/>
        </authorList>
    </citation>
    <scope>NUCLEOTIDE SEQUENCE [LARGE SCALE GENOMIC DNA]</scope>
    <source>
        <strain evidence="2 3">TWF730</strain>
    </source>
</reference>
<gene>
    <name evidence="2" type="ORF">TWF730_001458</name>
</gene>
<protein>
    <submittedName>
        <fullName evidence="2">Uncharacterized protein</fullName>
    </submittedName>
</protein>
<feature type="compositionally biased region" description="Acidic residues" evidence="1">
    <location>
        <begin position="1"/>
        <end position="10"/>
    </location>
</feature>
<feature type="compositionally biased region" description="Polar residues" evidence="1">
    <location>
        <begin position="154"/>
        <end position="164"/>
    </location>
</feature>
<evidence type="ECO:0000256" key="1">
    <source>
        <dbReference type="SAM" id="MobiDB-lite"/>
    </source>
</evidence>
<feature type="region of interest" description="Disordered" evidence="1">
    <location>
        <begin position="1"/>
        <end position="26"/>
    </location>
</feature>
<dbReference type="EMBL" id="JAVHNS010000010">
    <property type="protein sequence ID" value="KAK6341977.1"/>
    <property type="molecule type" value="Genomic_DNA"/>
</dbReference>
<sequence length="226" mass="25428">MSDIELEDAVNLDAAEPRTPPNKFPRLYELEYSSPISSAPGHSEYSGDIEIGTSSGQAKPGEFTRLFPKTRIPIGSAAAQMLVNWHLYHYGPPPRRPKFEESCAYKAKSRLQGLDWADLPDINAPRRVRSIPVDFEGTPEITEKDTNNERELTPTDQDCQTQPRSPTIIYDDYDSDDTLDVFAQHAATSPMVLVRYRTMMRKKRKKVQGSCGSTLESVQPLIPIRS</sequence>